<dbReference type="SUPFAM" id="SSF55729">
    <property type="entry name" value="Acyl-CoA N-acyltransferases (Nat)"/>
    <property type="match status" value="1"/>
</dbReference>
<keyword evidence="3" id="KW-1185">Reference proteome</keyword>
<name>B0CDX8_ACAM1</name>
<feature type="domain" description="N-acetyltransferase" evidence="1">
    <location>
        <begin position="12"/>
        <end position="183"/>
    </location>
</feature>
<dbReference type="Proteomes" id="UP000000268">
    <property type="component" value="Chromosome"/>
</dbReference>
<dbReference type="Gene3D" id="3.40.630.30">
    <property type="match status" value="1"/>
</dbReference>
<proteinExistence type="predicted"/>
<dbReference type="KEGG" id="amr:AM1_4351"/>
<dbReference type="eggNOG" id="COG0456">
    <property type="taxonomic scope" value="Bacteria"/>
</dbReference>
<dbReference type="AlphaFoldDB" id="B0CDX8"/>
<dbReference type="RefSeq" id="WP_012164656.1">
    <property type="nucleotide sequence ID" value="NC_009925.1"/>
</dbReference>
<keyword evidence="2" id="KW-0808">Transferase</keyword>
<evidence type="ECO:0000313" key="3">
    <source>
        <dbReference type="Proteomes" id="UP000000268"/>
    </source>
</evidence>
<reference evidence="2 3" key="1">
    <citation type="journal article" date="2008" name="Proc. Natl. Acad. Sci. U.S.A.">
        <title>Niche adaptation and genome expansion in the chlorophyll d-producing cyanobacterium Acaryochloris marina.</title>
        <authorList>
            <person name="Swingley W.D."/>
            <person name="Chen M."/>
            <person name="Cheung P.C."/>
            <person name="Conrad A.L."/>
            <person name="Dejesa L.C."/>
            <person name="Hao J."/>
            <person name="Honchak B.M."/>
            <person name="Karbach L.E."/>
            <person name="Kurdoglu A."/>
            <person name="Lahiri S."/>
            <person name="Mastrian S.D."/>
            <person name="Miyashita H."/>
            <person name="Page L."/>
            <person name="Ramakrishna P."/>
            <person name="Satoh S."/>
            <person name="Sattley W.M."/>
            <person name="Shimada Y."/>
            <person name="Taylor H.L."/>
            <person name="Tomo T."/>
            <person name="Tsuchiya T."/>
            <person name="Wang Z.T."/>
            <person name="Raymond J."/>
            <person name="Mimuro M."/>
            <person name="Blankenship R.E."/>
            <person name="Touchman J.W."/>
        </authorList>
    </citation>
    <scope>NUCLEOTIDE SEQUENCE [LARGE SCALE GENOMIC DNA]</scope>
    <source>
        <strain evidence="3">MBIC 11017</strain>
    </source>
</reference>
<dbReference type="OrthoDB" id="7365228at2"/>
<dbReference type="HOGENOM" id="CLU_097468_0_0_3"/>
<dbReference type="Pfam" id="PF00583">
    <property type="entry name" value="Acetyltransf_1"/>
    <property type="match status" value="1"/>
</dbReference>
<organism evidence="2 3">
    <name type="scientific">Acaryochloris marina (strain MBIC 11017)</name>
    <dbReference type="NCBI Taxonomy" id="329726"/>
    <lineage>
        <taxon>Bacteria</taxon>
        <taxon>Bacillati</taxon>
        <taxon>Cyanobacteriota</taxon>
        <taxon>Cyanophyceae</taxon>
        <taxon>Acaryochloridales</taxon>
        <taxon>Acaryochloridaceae</taxon>
        <taxon>Acaryochloris</taxon>
    </lineage>
</organism>
<gene>
    <name evidence="2" type="ordered locus">AM1_4351</name>
</gene>
<dbReference type="InterPro" id="IPR016181">
    <property type="entry name" value="Acyl_CoA_acyltransferase"/>
</dbReference>
<evidence type="ECO:0000313" key="2">
    <source>
        <dbReference type="EMBL" id="ABW29330.1"/>
    </source>
</evidence>
<protein>
    <submittedName>
        <fullName evidence="2">Aminoglycoside N(6')-acetyltransferase (AAC(6')), putative</fullName>
    </submittedName>
</protein>
<sequence length="186" mass="20841">MPILDLPPDHPQIHRDVATLLVDGFRENWPEAWPHLEAGLLEVQASLQPGRISRIAINREEQVLGWIGGLPRYAGHVWELHPLVVKASERGQGWGRRLVADLETCVQQRGGLTLWVGTDDETGQTNLSHANLYPNVLEHLAQLQNLHQHPYEFYQKCGFSVVGVMPDANGRGKPDIYMAKAITPKP</sequence>
<dbReference type="InterPro" id="IPR000182">
    <property type="entry name" value="GNAT_dom"/>
</dbReference>
<dbReference type="EMBL" id="CP000828">
    <property type="protein sequence ID" value="ABW29330.1"/>
    <property type="molecule type" value="Genomic_DNA"/>
</dbReference>
<dbReference type="STRING" id="329726.AM1_4351"/>
<dbReference type="GO" id="GO:0016747">
    <property type="term" value="F:acyltransferase activity, transferring groups other than amino-acyl groups"/>
    <property type="evidence" value="ECO:0007669"/>
    <property type="project" value="InterPro"/>
</dbReference>
<evidence type="ECO:0000259" key="1">
    <source>
        <dbReference type="PROSITE" id="PS51186"/>
    </source>
</evidence>
<dbReference type="PROSITE" id="PS51186">
    <property type="entry name" value="GNAT"/>
    <property type="match status" value="1"/>
</dbReference>
<dbReference type="CDD" id="cd04301">
    <property type="entry name" value="NAT_SF"/>
    <property type="match status" value="1"/>
</dbReference>
<accession>B0CDX8</accession>